<evidence type="ECO:0000313" key="4">
    <source>
        <dbReference type="Proteomes" id="UP001596473"/>
    </source>
</evidence>
<dbReference type="PANTHER" id="PTHR10625:SF10">
    <property type="entry name" value="HISTONE DEACETYLASE HDAC1"/>
    <property type="match status" value="1"/>
</dbReference>
<evidence type="ECO:0000313" key="3">
    <source>
        <dbReference type="EMBL" id="MFC7418410.1"/>
    </source>
</evidence>
<feature type="domain" description="Histone deacetylase" evidence="2">
    <location>
        <begin position="42"/>
        <end position="327"/>
    </location>
</feature>
<evidence type="ECO:0000256" key="1">
    <source>
        <dbReference type="ARBA" id="ARBA00005947"/>
    </source>
</evidence>
<gene>
    <name evidence="3" type="ORF">ACFQNF_00765</name>
</gene>
<dbReference type="InterPro" id="IPR023696">
    <property type="entry name" value="Ureohydrolase_dom_sf"/>
</dbReference>
<protein>
    <submittedName>
        <fullName evidence="3">Class II histone deacetylase</fullName>
    </submittedName>
</protein>
<comment type="similarity">
    <text evidence="1">Belongs to the histone deacetylase family.</text>
</comment>
<dbReference type="SUPFAM" id="SSF52768">
    <property type="entry name" value="Arginase/deacetylase"/>
    <property type="match status" value="1"/>
</dbReference>
<comment type="caution">
    <text evidence="3">The sequence shown here is derived from an EMBL/GenBank/DDBJ whole genome shotgun (WGS) entry which is preliminary data.</text>
</comment>
<dbReference type="Pfam" id="PF00850">
    <property type="entry name" value="Hist_deacetyl"/>
    <property type="match status" value="1"/>
</dbReference>
<proteinExistence type="inferred from homology"/>
<name>A0ABW2QXG7_9NEIS</name>
<dbReference type="InterPro" id="IPR000286">
    <property type="entry name" value="HDACs"/>
</dbReference>
<dbReference type="Gene3D" id="3.40.800.20">
    <property type="entry name" value="Histone deacetylase domain"/>
    <property type="match status" value="1"/>
</dbReference>
<dbReference type="CDD" id="cd09996">
    <property type="entry name" value="HDAC_classII_1"/>
    <property type="match status" value="1"/>
</dbReference>
<keyword evidence="4" id="KW-1185">Reference proteome</keyword>
<dbReference type="InterPro" id="IPR023801">
    <property type="entry name" value="His_deacetylse_dom"/>
</dbReference>
<accession>A0ABW2QXG7</accession>
<dbReference type="EMBL" id="JBHTBQ010000001">
    <property type="protein sequence ID" value="MFC7418410.1"/>
    <property type="molecule type" value="Genomic_DNA"/>
</dbReference>
<dbReference type="Proteomes" id="UP001596473">
    <property type="component" value="Unassembled WGS sequence"/>
</dbReference>
<organism evidence="3 4">
    <name type="scientific">Iodobacter arcticus</name>
    <dbReference type="NCBI Taxonomy" id="590593"/>
    <lineage>
        <taxon>Bacteria</taxon>
        <taxon>Pseudomonadati</taxon>
        <taxon>Pseudomonadota</taxon>
        <taxon>Betaproteobacteria</taxon>
        <taxon>Neisseriales</taxon>
        <taxon>Chitinibacteraceae</taxon>
        <taxon>Iodobacter</taxon>
    </lineage>
</organism>
<dbReference type="RefSeq" id="WP_380185381.1">
    <property type="nucleotide sequence ID" value="NZ_JBHTBQ010000001.1"/>
</dbReference>
<dbReference type="InterPro" id="IPR037138">
    <property type="entry name" value="His_deacetylse_dom_sf"/>
</dbReference>
<dbReference type="PRINTS" id="PR01270">
    <property type="entry name" value="HDASUPER"/>
</dbReference>
<reference evidence="4" key="1">
    <citation type="journal article" date="2019" name="Int. J. Syst. Evol. Microbiol.">
        <title>The Global Catalogue of Microorganisms (GCM) 10K type strain sequencing project: providing services to taxonomists for standard genome sequencing and annotation.</title>
        <authorList>
            <consortium name="The Broad Institute Genomics Platform"/>
            <consortium name="The Broad Institute Genome Sequencing Center for Infectious Disease"/>
            <person name="Wu L."/>
            <person name="Ma J."/>
        </authorList>
    </citation>
    <scope>NUCLEOTIDE SEQUENCE [LARGE SCALE GENOMIC DNA]</scope>
    <source>
        <strain evidence="4">CCUG 62945</strain>
    </source>
</reference>
<sequence>MNKTALYCDEKTFWHHCGQHVLFLPVGGWVQPSSSTGNADSPDSKRRILSLVHFSGLAEKLLIKQAPAATEEDLLRVHSPHYLDEFKRQSDAQGGDLGGLAPFSQGGYEIAAISAGLAKAAIDDVLSGEVSNSFSLSRPAGHHCLPDQSMGFCLLANISIAIEAAQKKHGVRRIAVVDWDVHHGNGTQTIFYNRPDVLTISLHQDKCFPPGYSGDEDRGSEAGLGYNLNIPLLPGGGHDAYMYAIERIVAPAINAFKPELIIVASGLDANALDPLARMLLHSESYRSMTRLMMQLAAQHCEGRLAVIHEGGYSEAYVPFCALAILEELSGQRTEVQDPLLELVIKQQPNLRFAEFQRSLIDELASSFGL</sequence>
<evidence type="ECO:0000259" key="2">
    <source>
        <dbReference type="Pfam" id="PF00850"/>
    </source>
</evidence>
<dbReference type="PANTHER" id="PTHR10625">
    <property type="entry name" value="HISTONE DEACETYLASE HDAC1-RELATED"/>
    <property type="match status" value="1"/>
</dbReference>